<dbReference type="Pfam" id="PF04909">
    <property type="entry name" value="Amidohydro_2"/>
    <property type="match status" value="1"/>
</dbReference>
<evidence type="ECO:0000313" key="4">
    <source>
        <dbReference type="Proteomes" id="UP000001817"/>
    </source>
</evidence>
<dbReference type="InterPro" id="IPR006680">
    <property type="entry name" value="Amidohydro-rel"/>
</dbReference>
<feature type="domain" description="Amidohydrolase-related" evidence="2">
    <location>
        <begin position="37"/>
        <end position="294"/>
    </location>
</feature>
<dbReference type="EMBL" id="CP000272">
    <property type="protein sequence ID" value="ABE36558.1"/>
    <property type="molecule type" value="Genomic_DNA"/>
</dbReference>
<evidence type="ECO:0000313" key="3">
    <source>
        <dbReference type="EMBL" id="ABE36558.1"/>
    </source>
</evidence>
<dbReference type="SUPFAM" id="SSF51556">
    <property type="entry name" value="Metallo-dependent hydrolases"/>
    <property type="match status" value="1"/>
</dbReference>
<reference evidence="3 4" key="1">
    <citation type="journal article" date="2006" name="Proc. Natl. Acad. Sci. U.S.A.">
        <title>Burkholderia xenovorans LB400 harbors a multi-replicon, 9.73-Mbp genome shaped for versatility.</title>
        <authorList>
            <person name="Chain P.S."/>
            <person name="Denef V.J."/>
            <person name="Konstantinidis K.T."/>
            <person name="Vergez L.M."/>
            <person name="Agullo L."/>
            <person name="Reyes V.L."/>
            <person name="Hauser L."/>
            <person name="Cordova M."/>
            <person name="Gomez L."/>
            <person name="Gonzalez M."/>
            <person name="Land M."/>
            <person name="Lao V."/>
            <person name="Larimer F."/>
            <person name="LiPuma J.J."/>
            <person name="Mahenthiralingam E."/>
            <person name="Malfatti S.A."/>
            <person name="Marx C.J."/>
            <person name="Parnell J.J."/>
            <person name="Ramette A."/>
            <person name="Richardson P."/>
            <person name="Seeger M."/>
            <person name="Smith D."/>
            <person name="Spilker T."/>
            <person name="Sul W.J."/>
            <person name="Tsoi T.V."/>
            <person name="Ulrich L.E."/>
            <person name="Zhulin I.B."/>
            <person name="Tiedje J.M."/>
        </authorList>
    </citation>
    <scope>NUCLEOTIDE SEQUENCE [LARGE SCALE GENOMIC DNA]</scope>
    <source>
        <strain evidence="3 4">LB400</strain>
    </source>
</reference>
<evidence type="ECO:0000256" key="1">
    <source>
        <dbReference type="SAM" id="MobiDB-lite"/>
    </source>
</evidence>
<protein>
    <submittedName>
        <fullName evidence="3">Hydrolase</fullName>
    </submittedName>
</protein>
<dbReference type="PANTHER" id="PTHR35563">
    <property type="entry name" value="BARREL METAL-DEPENDENT HYDROLASE, PUTATIVE (AFU_ORTHOLOGUE AFUA_1G16240)-RELATED"/>
    <property type="match status" value="1"/>
</dbReference>
<dbReference type="RefSeq" id="WP_011493814.1">
    <property type="nucleotide sequence ID" value="NC_007953.1"/>
</dbReference>
<feature type="region of interest" description="Disordered" evidence="1">
    <location>
        <begin position="1"/>
        <end position="24"/>
    </location>
</feature>
<dbReference type="KEGG" id="bxe:Bxe_C0660"/>
<dbReference type="OrthoDB" id="9787654at2"/>
<dbReference type="InterPro" id="IPR052358">
    <property type="entry name" value="Aro_Compnd_Degr_Hydrolases"/>
</dbReference>
<dbReference type="GO" id="GO:0016787">
    <property type="term" value="F:hydrolase activity"/>
    <property type="evidence" value="ECO:0007669"/>
    <property type="project" value="UniProtKB-KW"/>
</dbReference>
<name>Q13H81_PARXL</name>
<organism evidence="3 4">
    <name type="scientific">Paraburkholderia xenovorans (strain LB400)</name>
    <dbReference type="NCBI Taxonomy" id="266265"/>
    <lineage>
        <taxon>Bacteria</taxon>
        <taxon>Pseudomonadati</taxon>
        <taxon>Pseudomonadota</taxon>
        <taxon>Betaproteobacteria</taxon>
        <taxon>Burkholderiales</taxon>
        <taxon>Burkholderiaceae</taxon>
        <taxon>Paraburkholderia</taxon>
    </lineage>
</organism>
<accession>Q13H81</accession>
<gene>
    <name evidence="3" type="ORF">Bxe_C0660</name>
</gene>
<keyword evidence="4" id="KW-1185">Reference proteome</keyword>
<dbReference type="PATRIC" id="fig|266265.5.peg.8423"/>
<sequence length="294" mass="32428">MTRSESIAPGTAPEPPLCQSPDASPVAPGFELPELACDCHAHIYGPPERYPYRENRRYTPAPVGLAQYRQALDMLGIRRAVIVQPTIYHDNQATLDVLQEMAGQWRGIAKLKADVSDAELTRLDVAGFRGVRLHAGASIEEIDAMARRVAPLGWHLQLHLNGRELALLGARLTQLPVDVVIDHFGRLTVEDGIDQPAFRGLLAMLETGRCWVKLSAPFRLGDPVPPYAAVAPYARAMIATRPDRLVWGSDWPHASFKGTMPNMGVLLGLLSEWAPDAHLRNQILSGNPARLYRF</sequence>
<keyword evidence="3" id="KW-0378">Hydrolase</keyword>
<dbReference type="AlphaFoldDB" id="Q13H81"/>
<dbReference type="PANTHER" id="PTHR35563:SF2">
    <property type="entry name" value="BARREL METAL-DEPENDENT HYDROLASE, PUTATIVE (AFU_ORTHOLOGUE AFUA_1G16240)-RELATED"/>
    <property type="match status" value="1"/>
</dbReference>
<dbReference type="KEGG" id="bxb:DR64_7785"/>
<dbReference type="InterPro" id="IPR032466">
    <property type="entry name" value="Metal_Hydrolase"/>
</dbReference>
<proteinExistence type="predicted"/>
<dbReference type="STRING" id="266265.Bxe_C0660"/>
<dbReference type="Proteomes" id="UP000001817">
    <property type="component" value="Chromosome 3"/>
</dbReference>
<dbReference type="eggNOG" id="COG3618">
    <property type="taxonomic scope" value="Bacteria"/>
</dbReference>
<dbReference type="Gene3D" id="3.20.20.140">
    <property type="entry name" value="Metal-dependent hydrolases"/>
    <property type="match status" value="1"/>
</dbReference>
<evidence type="ECO:0000259" key="2">
    <source>
        <dbReference type="Pfam" id="PF04909"/>
    </source>
</evidence>